<sequence length="382" mass="44205">MAFAQREGSLDVILTQSYKFRSRELLLPSWSLNWISSSCWNATSKFILERAEKIKRIENVDSGHEIRKLHTRSYNGKWLNLMGTQLGTVQDTVWTTNPRMRLTSGHAFQQPDHLRVEQITYSKAHILNSLSLCFRQEDFERKDEGIIGLLWYAFYCVQFKRVTKGMLPPRNIESRSKYASKPFLMHGKTLNQWALYSKKEIWKKQHFGWYFQHRRLTYFLIILMGVLPIVFLVPRHSQKSVVFGIGIIWVFVLSLVLIVALVGAGYAVKSGNDQKAEILKIFGNKMNLVNSYGPWEETLKITVCKNGLLAMTAEGTMEGDVICYLAGCKHQVVLRMEKELGKWRVIGRAFVPVQDIERVIQQKNGKNYSGKLRVMEEEFTLV</sequence>
<proteinExistence type="predicted"/>
<feature type="transmembrane region" description="Helical" evidence="1">
    <location>
        <begin position="216"/>
        <end position="234"/>
    </location>
</feature>
<evidence type="ECO:0000313" key="3">
    <source>
        <dbReference type="Proteomes" id="UP000710849"/>
    </source>
</evidence>
<keyword evidence="1" id="KW-0812">Transmembrane</keyword>
<keyword evidence="1" id="KW-1133">Transmembrane helix</keyword>
<keyword evidence="3" id="KW-1185">Reference proteome</keyword>
<comment type="caution">
    <text evidence="2">The sequence shown here is derived from an EMBL/GenBank/DDBJ whole genome shotgun (WGS) entry which is preliminary data.</text>
</comment>
<feature type="transmembrane region" description="Helical" evidence="1">
    <location>
        <begin position="240"/>
        <end position="268"/>
    </location>
</feature>
<dbReference type="EMBL" id="RCSW01000007">
    <property type="protein sequence ID" value="KAF7947056.1"/>
    <property type="molecule type" value="Genomic_DNA"/>
</dbReference>
<dbReference type="Proteomes" id="UP000710849">
    <property type="component" value="Unassembled WGS sequence"/>
</dbReference>
<evidence type="ECO:0000256" key="1">
    <source>
        <dbReference type="SAM" id="Phobius"/>
    </source>
</evidence>
<evidence type="ECO:0000313" key="2">
    <source>
        <dbReference type="EMBL" id="KAF7947056.1"/>
    </source>
</evidence>
<accession>A0A9P5LW20</accession>
<dbReference type="RefSeq" id="XP_038734261.1">
    <property type="nucleotide sequence ID" value="XM_038874817.1"/>
</dbReference>
<keyword evidence="1" id="KW-0472">Membrane</keyword>
<organism evidence="2 3">
    <name type="scientific">Botrytis byssoidea</name>
    <dbReference type="NCBI Taxonomy" id="139641"/>
    <lineage>
        <taxon>Eukaryota</taxon>
        <taxon>Fungi</taxon>
        <taxon>Dikarya</taxon>
        <taxon>Ascomycota</taxon>
        <taxon>Pezizomycotina</taxon>
        <taxon>Leotiomycetes</taxon>
        <taxon>Helotiales</taxon>
        <taxon>Sclerotiniaceae</taxon>
        <taxon>Botrytis</taxon>
    </lineage>
</organism>
<name>A0A9P5LW20_9HELO</name>
<reference evidence="2 3" key="1">
    <citation type="journal article" date="2020" name="Genome Biol. Evol.">
        <title>Comparative genomics of Sclerotiniaceae.</title>
        <authorList>
            <person name="Valero Jimenez C.A."/>
            <person name="Steentjes M."/>
            <person name="Scholten O.E."/>
            <person name="Van Kan J.A.L."/>
        </authorList>
    </citation>
    <scope>NUCLEOTIDE SEQUENCE [LARGE SCALE GENOMIC DNA]</scope>
    <source>
        <strain evidence="2 3">MUCL 94</strain>
    </source>
</reference>
<gene>
    <name evidence="2" type="ORF">EAE97_004305</name>
</gene>
<dbReference type="AlphaFoldDB" id="A0A9P5LW20"/>
<protein>
    <submittedName>
        <fullName evidence="2">Uncharacterized protein</fullName>
    </submittedName>
</protein>
<dbReference type="GeneID" id="62147894"/>